<dbReference type="EMBL" id="LAZR01025833">
    <property type="protein sequence ID" value="KKL70668.1"/>
    <property type="molecule type" value="Genomic_DNA"/>
</dbReference>
<name>A0A0F9E9D0_9ZZZZ</name>
<sequence length="97" mass="11641">MAKKKKIPERYQIWNNVRKRYHLSHAHIQMARELGINPKKFGKIANHKQEPWKAPLPVFIEDLYFKRFGKTRPDEVKSIAQLFKALSILLLSYHMQR</sequence>
<proteinExistence type="predicted"/>
<reference evidence="1" key="1">
    <citation type="journal article" date="2015" name="Nature">
        <title>Complex archaea that bridge the gap between prokaryotes and eukaryotes.</title>
        <authorList>
            <person name="Spang A."/>
            <person name="Saw J.H."/>
            <person name="Jorgensen S.L."/>
            <person name="Zaremba-Niedzwiedzka K."/>
            <person name="Martijn J."/>
            <person name="Lind A.E."/>
            <person name="van Eijk R."/>
            <person name="Schleper C."/>
            <person name="Guy L."/>
            <person name="Ettema T.J."/>
        </authorList>
    </citation>
    <scope>NUCLEOTIDE SEQUENCE</scope>
</reference>
<gene>
    <name evidence="1" type="ORF">LCGC14_2102630</name>
</gene>
<accession>A0A0F9E9D0</accession>
<comment type="caution">
    <text evidence="1">The sequence shown here is derived from an EMBL/GenBank/DDBJ whole genome shotgun (WGS) entry which is preliminary data.</text>
</comment>
<dbReference type="AlphaFoldDB" id="A0A0F9E9D0"/>
<protein>
    <submittedName>
        <fullName evidence="1">Uncharacterized protein</fullName>
    </submittedName>
</protein>
<organism evidence="1">
    <name type="scientific">marine sediment metagenome</name>
    <dbReference type="NCBI Taxonomy" id="412755"/>
    <lineage>
        <taxon>unclassified sequences</taxon>
        <taxon>metagenomes</taxon>
        <taxon>ecological metagenomes</taxon>
    </lineage>
</organism>
<evidence type="ECO:0000313" key="1">
    <source>
        <dbReference type="EMBL" id="KKL70668.1"/>
    </source>
</evidence>